<comment type="caution">
    <text evidence="1">The sequence shown here is derived from an EMBL/GenBank/DDBJ whole genome shotgun (WGS) entry which is preliminary data.</text>
</comment>
<proteinExistence type="predicted"/>
<sequence>MSNVATKVAVVGSGISGAVCASTLARNGVSVAILDSARGPGGRMSQRREITEDGKELLFDHGAPYFTISNPDVLGLIHEWEARGLVAEWKQNFGSFDCIFKQFFDIEKEGLSKKYVGVPGMNSICRALCHEPGVESKFGVGVGKIEWLQAKDLWSLTGLDGQNLGHFNGVVASDKNTCAPRFTSVTGRPTPLGRRALHSFCWLLSHIIFVAFYAS</sequence>
<dbReference type="InterPro" id="IPR036188">
    <property type="entry name" value="FAD/NAD-bd_sf"/>
</dbReference>
<name>A0ABC8SRK3_9AQUA</name>
<dbReference type="PRINTS" id="PR00419">
    <property type="entry name" value="ADXRDTASE"/>
</dbReference>
<evidence type="ECO:0000313" key="1">
    <source>
        <dbReference type="EMBL" id="CAK9157794.1"/>
    </source>
</evidence>
<dbReference type="EMBL" id="CAUOFW020003059">
    <property type="protein sequence ID" value="CAK9157794.1"/>
    <property type="molecule type" value="Genomic_DNA"/>
</dbReference>
<dbReference type="PANTHER" id="PTHR16128:SF5">
    <property type="entry name" value="FAD_NAD(P)-BINDING OXIDOREDUCTASE FAMILY PROTEIN"/>
    <property type="match status" value="1"/>
</dbReference>
<organism evidence="1 2">
    <name type="scientific">Ilex paraguariensis</name>
    <name type="common">yerba mate</name>
    <dbReference type="NCBI Taxonomy" id="185542"/>
    <lineage>
        <taxon>Eukaryota</taxon>
        <taxon>Viridiplantae</taxon>
        <taxon>Streptophyta</taxon>
        <taxon>Embryophyta</taxon>
        <taxon>Tracheophyta</taxon>
        <taxon>Spermatophyta</taxon>
        <taxon>Magnoliopsida</taxon>
        <taxon>eudicotyledons</taxon>
        <taxon>Gunneridae</taxon>
        <taxon>Pentapetalae</taxon>
        <taxon>asterids</taxon>
        <taxon>campanulids</taxon>
        <taxon>Aquifoliales</taxon>
        <taxon>Aquifoliaceae</taxon>
        <taxon>Ilex</taxon>
    </lineage>
</organism>
<gene>
    <name evidence="1" type="ORF">ILEXP_LOCUS26363</name>
</gene>
<dbReference type="Gene3D" id="3.90.660.10">
    <property type="match status" value="1"/>
</dbReference>
<protein>
    <submittedName>
        <fullName evidence="1">Uncharacterized protein</fullName>
    </submittedName>
</protein>
<reference evidence="1 2" key="1">
    <citation type="submission" date="2024-02" db="EMBL/GenBank/DDBJ databases">
        <authorList>
            <person name="Vignale AGUSTIN F."/>
            <person name="Sosa J E."/>
            <person name="Modenutti C."/>
        </authorList>
    </citation>
    <scope>NUCLEOTIDE SEQUENCE [LARGE SCALE GENOMIC DNA]</scope>
</reference>
<dbReference type="Proteomes" id="UP001642360">
    <property type="component" value="Unassembled WGS sequence"/>
</dbReference>
<dbReference type="SUPFAM" id="SSF51905">
    <property type="entry name" value="FAD/NAD(P)-binding domain"/>
    <property type="match status" value="1"/>
</dbReference>
<dbReference type="PANTHER" id="PTHR16128">
    <property type="entry name" value="FAD/NAD(P)-BINDING OXIDOREDUCTASE FAMILY PROTEIN"/>
    <property type="match status" value="1"/>
</dbReference>
<dbReference type="Gene3D" id="3.50.50.60">
    <property type="entry name" value="FAD/NAD(P)-binding domain"/>
    <property type="match status" value="1"/>
</dbReference>
<dbReference type="Pfam" id="PF13450">
    <property type="entry name" value="NAD_binding_8"/>
    <property type="match status" value="1"/>
</dbReference>
<dbReference type="AlphaFoldDB" id="A0ABC8SRK3"/>
<keyword evidence="2" id="KW-1185">Reference proteome</keyword>
<accession>A0ABC8SRK3</accession>
<evidence type="ECO:0000313" key="2">
    <source>
        <dbReference type="Proteomes" id="UP001642360"/>
    </source>
</evidence>